<proteinExistence type="predicted"/>
<sequence length="55" mass="6279">MSGAWDGLIVMGLLVVLLVIGVRKLRPRVHIPWATSGIVVFFVFVCLLLWAWSWR</sequence>
<feature type="transmembrane region" description="Helical" evidence="1">
    <location>
        <begin position="31"/>
        <end position="52"/>
    </location>
</feature>
<dbReference type="EMBL" id="JACCHL010000001">
    <property type="protein sequence ID" value="NYH52136.1"/>
    <property type="molecule type" value="Genomic_DNA"/>
</dbReference>
<gene>
    <name evidence="2" type="ORF">HNR06_001725</name>
</gene>
<organism evidence="2 3">
    <name type="scientific">Nocardiopsis sinuspersici</name>
    <dbReference type="NCBI Taxonomy" id="501010"/>
    <lineage>
        <taxon>Bacteria</taxon>
        <taxon>Bacillati</taxon>
        <taxon>Actinomycetota</taxon>
        <taxon>Actinomycetes</taxon>
        <taxon>Streptosporangiales</taxon>
        <taxon>Nocardiopsidaceae</taxon>
        <taxon>Nocardiopsis</taxon>
    </lineage>
</organism>
<keyword evidence="1" id="KW-1133">Transmembrane helix</keyword>
<keyword evidence="1" id="KW-0812">Transmembrane</keyword>
<name>A0A7Y9XAB3_9ACTN</name>
<comment type="caution">
    <text evidence="2">The sequence shown here is derived from an EMBL/GenBank/DDBJ whole genome shotgun (WGS) entry which is preliminary data.</text>
</comment>
<feature type="transmembrane region" description="Helical" evidence="1">
    <location>
        <begin position="7"/>
        <end position="25"/>
    </location>
</feature>
<evidence type="ECO:0000256" key="1">
    <source>
        <dbReference type="SAM" id="Phobius"/>
    </source>
</evidence>
<protein>
    <submittedName>
        <fullName evidence="2">Protein-S-isoprenylcysteine O-methyltransferase Ste14</fullName>
    </submittedName>
</protein>
<dbReference type="Proteomes" id="UP000584931">
    <property type="component" value="Unassembled WGS sequence"/>
</dbReference>
<keyword evidence="2" id="KW-0808">Transferase</keyword>
<accession>A0A7Y9XAB3</accession>
<dbReference type="RefSeq" id="WP_170293698.1">
    <property type="nucleotide sequence ID" value="NZ_JACCHL010000001.1"/>
</dbReference>
<reference evidence="2 3" key="1">
    <citation type="submission" date="2020-07" db="EMBL/GenBank/DDBJ databases">
        <title>Sequencing the genomes of 1000 actinobacteria strains.</title>
        <authorList>
            <person name="Klenk H.-P."/>
        </authorList>
    </citation>
    <scope>NUCLEOTIDE SEQUENCE [LARGE SCALE GENOMIC DNA]</scope>
    <source>
        <strain evidence="2 3">DSM 45278</strain>
    </source>
</reference>
<dbReference type="GO" id="GO:0008168">
    <property type="term" value="F:methyltransferase activity"/>
    <property type="evidence" value="ECO:0007669"/>
    <property type="project" value="UniProtKB-KW"/>
</dbReference>
<keyword evidence="1" id="KW-0472">Membrane</keyword>
<dbReference type="AlphaFoldDB" id="A0A7Y9XAB3"/>
<evidence type="ECO:0000313" key="2">
    <source>
        <dbReference type="EMBL" id="NYH52136.1"/>
    </source>
</evidence>
<keyword evidence="2" id="KW-0489">Methyltransferase</keyword>
<dbReference type="GO" id="GO:0032259">
    <property type="term" value="P:methylation"/>
    <property type="evidence" value="ECO:0007669"/>
    <property type="project" value="UniProtKB-KW"/>
</dbReference>
<evidence type="ECO:0000313" key="3">
    <source>
        <dbReference type="Proteomes" id="UP000584931"/>
    </source>
</evidence>